<reference evidence="1 2" key="1">
    <citation type="submission" date="2024-02" db="EMBL/GenBank/DDBJ databases">
        <title>de novo genome assembly of Solanum bulbocastanum strain 11H21.</title>
        <authorList>
            <person name="Hosaka A.J."/>
        </authorList>
    </citation>
    <scope>NUCLEOTIDE SEQUENCE [LARGE SCALE GENOMIC DNA]</scope>
    <source>
        <tissue evidence="1">Young leaves</tissue>
    </source>
</reference>
<proteinExistence type="predicted"/>
<comment type="caution">
    <text evidence="1">The sequence shown here is derived from an EMBL/GenBank/DDBJ whole genome shotgun (WGS) entry which is preliminary data.</text>
</comment>
<dbReference type="Proteomes" id="UP001371456">
    <property type="component" value="Unassembled WGS sequence"/>
</dbReference>
<gene>
    <name evidence="1" type="ORF">RDI58_022834</name>
</gene>
<dbReference type="AlphaFoldDB" id="A0AAN8T2T6"/>
<dbReference type="EMBL" id="JBANQN010000009">
    <property type="protein sequence ID" value="KAK6780650.1"/>
    <property type="molecule type" value="Genomic_DNA"/>
</dbReference>
<name>A0AAN8T2T6_SOLBU</name>
<sequence>MTAEKNAMFQQQQVRGQMLQSCPLQVTTPTIWPSAVNTRNICSTPKTDLA</sequence>
<accession>A0AAN8T2T6</accession>
<keyword evidence="2" id="KW-1185">Reference proteome</keyword>
<protein>
    <submittedName>
        <fullName evidence="1">Uncharacterized protein</fullName>
    </submittedName>
</protein>
<evidence type="ECO:0000313" key="1">
    <source>
        <dbReference type="EMBL" id="KAK6780650.1"/>
    </source>
</evidence>
<organism evidence="1 2">
    <name type="scientific">Solanum bulbocastanum</name>
    <name type="common">Wild potato</name>
    <dbReference type="NCBI Taxonomy" id="147425"/>
    <lineage>
        <taxon>Eukaryota</taxon>
        <taxon>Viridiplantae</taxon>
        <taxon>Streptophyta</taxon>
        <taxon>Embryophyta</taxon>
        <taxon>Tracheophyta</taxon>
        <taxon>Spermatophyta</taxon>
        <taxon>Magnoliopsida</taxon>
        <taxon>eudicotyledons</taxon>
        <taxon>Gunneridae</taxon>
        <taxon>Pentapetalae</taxon>
        <taxon>asterids</taxon>
        <taxon>lamiids</taxon>
        <taxon>Solanales</taxon>
        <taxon>Solanaceae</taxon>
        <taxon>Solanoideae</taxon>
        <taxon>Solaneae</taxon>
        <taxon>Solanum</taxon>
    </lineage>
</organism>
<evidence type="ECO:0000313" key="2">
    <source>
        <dbReference type="Proteomes" id="UP001371456"/>
    </source>
</evidence>